<sequence>MKKILISLLSIIVLSSQATATLGYSSYFPSMFTAFYEIVSQKSNAGNNSIGAGFNTGNDYTDSAWVTEQTTLTGGSNVTINVGNKTTVTGAVINSESDNLTLTTKALEHSDIEDRNITESKGFGLSTSIGTSQSDKGKTNVAPNGSTTLTLKNTGEEKEQTTKATIGNGTIIIGGVEQTENDLQGLNRNTETTQETTKDQITGALDASATIDNRALLGFIKTEVKDKDGNTVYEQNEDGSIKTNANGEAIAKTTTGYQSIANDFENLPGNAAKAILGAAGTAIATGKTLYDVIGDKEISVSEIADEWKANQKTFVNQNNYNRETINNLSEGKSAEEIQAGSGDTAKIYYDEQDEANGFRQKGDENENNNYINAAKETVTNTEKFIETLGHEYTHNYTENEAIAKNAGSLAKFMWGLGNVLNFTSVNTTGAETISGWYESNKNSSLLQTNTLAVSKISDENRLHFNPFTKLSTPVDSYVSEANTYIEEERATGYKRTKEDIGDAMDYMQDKFWFHPLINAYGTIEWGIGKAVTAYDYMGEGERALEVGYNLSATQKITSKIPLPFLYTAAYIATEHPDYFVHAEYYKTGIELYKNGYKYEGVEYILGGALRDGLNATVLASGASAAARSRVINTLLGNTAGMEVTAAVKAVGNTIKKEADNLGTKIVSDSSKFVDAGIVGSANKQDLYHKAADSKLIKNEVITNDSTKNFAIKGNDGKNYNLIQTEGVVNGKNGVFEYVVNENNEITHQLFIENGKINGIPNNFGGKK</sequence>
<dbReference type="Proteomes" id="UP000035337">
    <property type="component" value="Chromosome"/>
</dbReference>
<proteinExistence type="predicted"/>
<dbReference type="STRING" id="1408281.Epro_0853"/>
<gene>
    <name evidence="3" type="ORF">Epro_0853</name>
</gene>
<evidence type="ECO:0000313" key="4">
    <source>
        <dbReference type="Proteomes" id="UP000035337"/>
    </source>
</evidence>
<keyword evidence="4" id="KW-1185">Reference proteome</keyword>
<dbReference type="KEGG" id="epo:Epro_0853"/>
<feature type="chain" id="PRO_5005185976" evidence="2">
    <location>
        <begin position="21"/>
        <end position="767"/>
    </location>
</feature>
<dbReference type="AlphaFoldDB" id="A0A0G3WK25"/>
<evidence type="ECO:0000256" key="2">
    <source>
        <dbReference type="SAM" id="SignalP"/>
    </source>
</evidence>
<accession>A0A0G3WK25</accession>
<keyword evidence="2" id="KW-0732">Signal</keyword>
<organism evidence="3 4">
    <name type="scientific">Endomicrobium proavitum</name>
    <dbReference type="NCBI Taxonomy" id="1408281"/>
    <lineage>
        <taxon>Bacteria</taxon>
        <taxon>Pseudomonadati</taxon>
        <taxon>Elusimicrobiota</taxon>
        <taxon>Endomicrobiia</taxon>
        <taxon>Endomicrobiales</taxon>
        <taxon>Endomicrobiaceae</taxon>
        <taxon>Endomicrobium</taxon>
    </lineage>
</organism>
<dbReference type="RefSeq" id="WP_144412047.1">
    <property type="nucleotide sequence ID" value="NZ_CP009498.1"/>
</dbReference>
<evidence type="ECO:0000313" key="3">
    <source>
        <dbReference type="EMBL" id="AKL98232.1"/>
    </source>
</evidence>
<protein>
    <submittedName>
        <fullName evidence="3">Uncharacterized protein</fullName>
    </submittedName>
</protein>
<name>A0A0G3WK25_9BACT</name>
<feature type="compositionally biased region" description="Polar residues" evidence="1">
    <location>
        <begin position="141"/>
        <end position="150"/>
    </location>
</feature>
<dbReference type="EMBL" id="CP009498">
    <property type="protein sequence ID" value="AKL98232.1"/>
    <property type="molecule type" value="Genomic_DNA"/>
</dbReference>
<feature type="signal peptide" evidence="2">
    <location>
        <begin position="1"/>
        <end position="20"/>
    </location>
</feature>
<dbReference type="OrthoDB" id="5314259at2"/>
<feature type="region of interest" description="Disordered" evidence="1">
    <location>
        <begin position="128"/>
        <end position="150"/>
    </location>
</feature>
<reference evidence="3 4" key="1">
    <citation type="submission" date="2014-09" db="EMBL/GenBank/DDBJ databases">
        <title>Complete genome sequence of Endomicrobium proavitum.</title>
        <authorList>
            <person name="Zheng H."/>
        </authorList>
    </citation>
    <scope>NUCLEOTIDE SEQUENCE [LARGE SCALE GENOMIC DNA]</scope>
    <source>
        <strain evidence="3 4">Rsa215</strain>
    </source>
</reference>
<evidence type="ECO:0000256" key="1">
    <source>
        <dbReference type="SAM" id="MobiDB-lite"/>
    </source>
</evidence>